<dbReference type="SUPFAM" id="SSF51735">
    <property type="entry name" value="NAD(P)-binding Rossmann-fold domains"/>
    <property type="match status" value="1"/>
</dbReference>
<accession>L9ZTB2</accession>
<dbReference type="GO" id="GO:0016020">
    <property type="term" value="C:membrane"/>
    <property type="evidence" value="ECO:0007669"/>
    <property type="project" value="TreeGrafter"/>
</dbReference>
<evidence type="ECO:0000256" key="4">
    <source>
        <dbReference type="SAM" id="MobiDB-lite"/>
    </source>
</evidence>
<dbReference type="InterPro" id="IPR002347">
    <property type="entry name" value="SDR_fam"/>
</dbReference>
<keyword evidence="7" id="KW-1185">Reference proteome</keyword>
<dbReference type="CDD" id="cd05360">
    <property type="entry name" value="SDR_c3"/>
    <property type="match status" value="1"/>
</dbReference>
<dbReference type="InterPro" id="IPR057326">
    <property type="entry name" value="KR_dom"/>
</dbReference>
<dbReference type="InterPro" id="IPR020904">
    <property type="entry name" value="Sc_DH/Rdtase_CS"/>
</dbReference>
<dbReference type="SMART" id="SM00822">
    <property type="entry name" value="PKS_KR"/>
    <property type="match status" value="1"/>
</dbReference>
<dbReference type="PRINTS" id="PR00080">
    <property type="entry name" value="SDRFAMILY"/>
</dbReference>
<organism evidence="6 7">
    <name type="scientific">Natrialba taiwanensis DSM 12281</name>
    <dbReference type="NCBI Taxonomy" id="1230458"/>
    <lineage>
        <taxon>Archaea</taxon>
        <taxon>Methanobacteriati</taxon>
        <taxon>Methanobacteriota</taxon>
        <taxon>Stenosarchaea group</taxon>
        <taxon>Halobacteria</taxon>
        <taxon>Halobacteriales</taxon>
        <taxon>Natrialbaceae</taxon>
        <taxon>Natrialba</taxon>
    </lineage>
</organism>
<feature type="region of interest" description="Disordered" evidence="4">
    <location>
        <begin position="350"/>
        <end position="379"/>
    </location>
</feature>
<proteinExistence type="inferred from homology"/>
<dbReference type="Proteomes" id="UP000011648">
    <property type="component" value="Unassembled WGS sequence"/>
</dbReference>
<evidence type="ECO:0000313" key="6">
    <source>
        <dbReference type="EMBL" id="ELY88782.1"/>
    </source>
</evidence>
<reference evidence="6 7" key="1">
    <citation type="journal article" date="2014" name="PLoS Genet.">
        <title>Phylogenetically driven sequencing of extremely halophilic archaea reveals strategies for static and dynamic osmo-response.</title>
        <authorList>
            <person name="Becker E.A."/>
            <person name="Seitzer P.M."/>
            <person name="Tritt A."/>
            <person name="Larsen D."/>
            <person name="Krusor M."/>
            <person name="Yao A.I."/>
            <person name="Wu D."/>
            <person name="Madern D."/>
            <person name="Eisen J.A."/>
            <person name="Darling A.E."/>
            <person name="Facciotti M.T."/>
        </authorList>
    </citation>
    <scope>NUCLEOTIDE SEQUENCE [LARGE SCALE GENOMIC DNA]</scope>
    <source>
        <strain evidence="6 7">DSM 12281</strain>
    </source>
</reference>
<dbReference type="PROSITE" id="PS00061">
    <property type="entry name" value="ADH_SHORT"/>
    <property type="match status" value="1"/>
</dbReference>
<feature type="domain" description="Ketoreductase" evidence="5">
    <location>
        <begin position="86"/>
        <end position="232"/>
    </location>
</feature>
<dbReference type="AlphaFoldDB" id="L9ZTB2"/>
<dbReference type="EMBL" id="AOIL01000050">
    <property type="protein sequence ID" value="ELY88782.1"/>
    <property type="molecule type" value="Genomic_DNA"/>
</dbReference>
<dbReference type="GO" id="GO:0016491">
    <property type="term" value="F:oxidoreductase activity"/>
    <property type="evidence" value="ECO:0007669"/>
    <property type="project" value="UniProtKB-KW"/>
</dbReference>
<feature type="compositionally biased region" description="Basic and acidic residues" evidence="4">
    <location>
        <begin position="360"/>
        <end position="379"/>
    </location>
</feature>
<dbReference type="PATRIC" id="fig|1230458.4.peg.2893"/>
<gene>
    <name evidence="6" type="ORF">C484_14343</name>
</gene>
<name>L9ZTB2_9EURY</name>
<dbReference type="Gene3D" id="3.40.50.720">
    <property type="entry name" value="NAD(P)-binding Rossmann-like Domain"/>
    <property type="match status" value="1"/>
</dbReference>
<sequence length="425" mass="46023">MFALYLRIVDHANTGGGRKGIIAVGTLNAATRDSETGRSPALSYRACEFTSHAGRPAFGSVSELDSPSRQRRYCAMTVALKPLDEQVIVITGASSGIGLTTARMAADRGARLVLVARSETALAELTEEIRRGGGDAEYVVADVSEPDDIREISQVAREAYGGFDTWVNGAAVPIYGKLREIPIEDLHEQFDVNVWGLLYGSFEATEQFRERAQEQDRDYGGALINIGSIASERAILLQGSYSASKHAVKGFTDALRMELEEEDAPVSVTLVKPSSIDTPYPDHAKNYMDDDPTLPPPVYAPETVARAILHAAVHPQREVTVGGGGKSLTVLDRYAPGLLDRIMETVFVRQQQTDHSSGPEPERDLDTPSGTLDERGDYEGHVVETSSYTRLLQRRSLPTTLGAGAAAIGAYVLYRVLRGTDPGDQ</sequence>
<dbReference type="NCBIfam" id="NF005495">
    <property type="entry name" value="PRK07109.1"/>
    <property type="match status" value="1"/>
</dbReference>
<evidence type="ECO:0000256" key="3">
    <source>
        <dbReference type="RuleBase" id="RU000363"/>
    </source>
</evidence>
<keyword evidence="2" id="KW-0560">Oxidoreductase</keyword>
<dbReference type="Pfam" id="PF00106">
    <property type="entry name" value="adh_short"/>
    <property type="match status" value="1"/>
</dbReference>
<dbReference type="InterPro" id="IPR036291">
    <property type="entry name" value="NAD(P)-bd_dom_sf"/>
</dbReference>
<evidence type="ECO:0000256" key="1">
    <source>
        <dbReference type="ARBA" id="ARBA00006484"/>
    </source>
</evidence>
<dbReference type="PRINTS" id="PR00081">
    <property type="entry name" value="GDHRDH"/>
</dbReference>
<comment type="caution">
    <text evidence="6">The sequence shown here is derived from an EMBL/GenBank/DDBJ whole genome shotgun (WGS) entry which is preliminary data.</text>
</comment>
<evidence type="ECO:0000259" key="5">
    <source>
        <dbReference type="SMART" id="SM00822"/>
    </source>
</evidence>
<protein>
    <submittedName>
        <fullName evidence="6">Short-chain dehydrogenase/reductase SDR</fullName>
    </submittedName>
</protein>
<comment type="similarity">
    <text evidence="1 3">Belongs to the short-chain dehydrogenases/reductases (SDR) family.</text>
</comment>
<dbReference type="PANTHER" id="PTHR44196">
    <property type="entry name" value="DEHYDROGENASE/REDUCTASE SDR FAMILY MEMBER 7B"/>
    <property type="match status" value="1"/>
</dbReference>
<evidence type="ECO:0000256" key="2">
    <source>
        <dbReference type="ARBA" id="ARBA00023002"/>
    </source>
</evidence>
<evidence type="ECO:0000313" key="7">
    <source>
        <dbReference type="Proteomes" id="UP000011648"/>
    </source>
</evidence>
<dbReference type="PANTHER" id="PTHR44196:SF1">
    <property type="entry name" value="DEHYDROGENASE_REDUCTASE SDR FAMILY MEMBER 7B"/>
    <property type="match status" value="1"/>
</dbReference>
<dbReference type="STRING" id="1230458.C484_14343"/>